<evidence type="ECO:0000313" key="1">
    <source>
        <dbReference type="EMBL" id="KGJ01571.1"/>
    </source>
</evidence>
<keyword evidence="2" id="KW-1185">Reference proteome</keyword>
<comment type="caution">
    <text evidence="1">The sequence shown here is derived from an EMBL/GenBank/DDBJ whole genome shotgun (WGS) entry which is preliminary data.</text>
</comment>
<protein>
    <recommendedName>
        <fullName evidence="3">Creatinase N-terminal domain-containing protein</fullName>
    </recommendedName>
</protein>
<dbReference type="Proteomes" id="UP000029917">
    <property type="component" value="Unassembled WGS sequence"/>
</dbReference>
<evidence type="ECO:0008006" key="3">
    <source>
        <dbReference type="Google" id="ProtNLM"/>
    </source>
</evidence>
<sequence length="122" mass="12885">MQAAAPARRHARLLALRAIMDGREVPVVVLRGAAAVAHYADLPAAEGAVLVVTAADAVLLEAEGGEGAERLRHERVSPERLWDRVAALIGQRQPVGHDGEAPPLAGPLVALGDLIARQMRRT</sequence>
<dbReference type="EMBL" id="JRKS01000106">
    <property type="protein sequence ID" value="KGJ01571.1"/>
    <property type="molecule type" value="Genomic_DNA"/>
</dbReference>
<dbReference type="RefSeq" id="WP_036722475.1">
    <property type="nucleotide sequence ID" value="NZ_JRKS01000106.1"/>
</dbReference>
<name>A0A099EUC4_9RHOB</name>
<organism evidence="1 2">
    <name type="scientific">Paracoccus sphaerophysae</name>
    <dbReference type="NCBI Taxonomy" id="690417"/>
    <lineage>
        <taxon>Bacteria</taxon>
        <taxon>Pseudomonadati</taxon>
        <taxon>Pseudomonadota</taxon>
        <taxon>Alphaproteobacteria</taxon>
        <taxon>Rhodobacterales</taxon>
        <taxon>Paracoccaceae</taxon>
        <taxon>Paracoccus</taxon>
    </lineage>
</organism>
<proteinExistence type="predicted"/>
<dbReference type="STRING" id="690417.IC63_16770"/>
<reference evidence="1 2" key="1">
    <citation type="submission" date="2014-09" db="EMBL/GenBank/DDBJ databases">
        <authorList>
            <person name="McGinnis J.M."/>
            <person name="Wolfgang W.J."/>
        </authorList>
    </citation>
    <scope>NUCLEOTIDE SEQUENCE [LARGE SCALE GENOMIC DNA]</scope>
    <source>
        <strain evidence="1 2">HAMBI 3106</strain>
    </source>
</reference>
<evidence type="ECO:0000313" key="2">
    <source>
        <dbReference type="Proteomes" id="UP000029917"/>
    </source>
</evidence>
<gene>
    <name evidence="1" type="ORF">IC63_16770</name>
</gene>
<accession>A0A099EUC4</accession>
<dbReference type="AlphaFoldDB" id="A0A099EUC4"/>
<reference evidence="1 2" key="2">
    <citation type="submission" date="2014-10" db="EMBL/GenBank/DDBJ databases">
        <title>Paracoccus sanguinis sp. nov., isolated from clinical specimens of New York State patients.</title>
        <authorList>
            <person name="Mingle L.A."/>
            <person name="Cole J.A."/>
            <person name="Lapierre P."/>
            <person name="Musser K.A."/>
        </authorList>
    </citation>
    <scope>NUCLEOTIDE SEQUENCE [LARGE SCALE GENOMIC DNA]</scope>
    <source>
        <strain evidence="1 2">HAMBI 3106</strain>
    </source>
</reference>